<evidence type="ECO:0000313" key="1">
    <source>
        <dbReference type="EMBL" id="MFM0108834.1"/>
    </source>
</evidence>
<proteinExistence type="predicted"/>
<comment type="caution">
    <text evidence="1">The sequence shown here is derived from an EMBL/GenBank/DDBJ whole genome shotgun (WGS) entry which is preliminary data.</text>
</comment>
<evidence type="ECO:0000313" key="2">
    <source>
        <dbReference type="Proteomes" id="UP001629235"/>
    </source>
</evidence>
<dbReference type="Proteomes" id="UP001629235">
    <property type="component" value="Unassembled WGS sequence"/>
</dbReference>
<organism evidence="1 2">
    <name type="scientific">Paraburkholderia rhynchosiae</name>
    <dbReference type="NCBI Taxonomy" id="487049"/>
    <lineage>
        <taxon>Bacteria</taxon>
        <taxon>Pseudomonadati</taxon>
        <taxon>Pseudomonadota</taxon>
        <taxon>Betaproteobacteria</taxon>
        <taxon>Burkholderiales</taxon>
        <taxon>Burkholderiaceae</taxon>
        <taxon>Paraburkholderia</taxon>
    </lineage>
</organism>
<reference evidence="1 2" key="1">
    <citation type="journal article" date="2024" name="Chem. Sci.">
        <title>Discovery of megapolipeptins by genome mining of a Burkholderiales bacteria collection.</title>
        <authorList>
            <person name="Paulo B.S."/>
            <person name="Recchia M.J.J."/>
            <person name="Lee S."/>
            <person name="Fergusson C.H."/>
            <person name="Romanowski S.B."/>
            <person name="Hernandez A."/>
            <person name="Krull N."/>
            <person name="Liu D.Y."/>
            <person name="Cavanagh H."/>
            <person name="Bos A."/>
            <person name="Gray C.A."/>
            <person name="Murphy B.T."/>
            <person name="Linington R.G."/>
            <person name="Eustaquio A.S."/>
        </authorList>
    </citation>
    <scope>NUCLEOTIDE SEQUENCE [LARGE SCALE GENOMIC DNA]</scope>
    <source>
        <strain evidence="1 2">RL18-126-BIB-B</strain>
    </source>
</reference>
<sequence>MKTVHQWCKSRFPVFPFVAVAAVAATLGGCSLAPLRTSPAGVSDPGYVTTNTTPPVAPGFYRVNTGDSPASIATSFGRAPSSIAGWNLSSIADPLLRFKQCGSASWYGKAFNGRRTASGERYDMRALTAAHRTLPLGSWVRVTALGNARSIIVRINDRGPYTRGRVIDLSYAAAVALGLQRAGSTRVEIDGVEQRGSQHLAVDVRIQPHTMNMSNFPFACFGI</sequence>
<dbReference type="EMBL" id="JAQQDW010000142">
    <property type="protein sequence ID" value="MFM0108834.1"/>
    <property type="molecule type" value="Genomic_DNA"/>
</dbReference>
<accession>A0ACC7NP85</accession>
<name>A0ACC7NP85_9BURK</name>
<keyword evidence="2" id="KW-1185">Reference proteome</keyword>
<gene>
    <name evidence="1" type="ORF">PQR01_36945</name>
</gene>
<protein>
    <submittedName>
        <fullName evidence="1">Septal ring lytic transglycosylase RlpA family protein</fullName>
    </submittedName>
</protein>